<reference evidence="1 2" key="1">
    <citation type="submission" date="2023-10" db="EMBL/GenBank/DDBJ databases">
        <title>Development of a sustainable strategy for remediation of hydrocarbon-contaminated territories based on the waste exchange concept.</title>
        <authorList>
            <person name="Krivoruchko A."/>
        </authorList>
    </citation>
    <scope>NUCLEOTIDE SEQUENCE [LARGE SCALE GENOMIC DNA]</scope>
    <source>
        <strain evidence="1 2">IEGM 60</strain>
    </source>
</reference>
<dbReference type="Proteomes" id="UP001185737">
    <property type="component" value="Unassembled WGS sequence"/>
</dbReference>
<organism evidence="1 2">
    <name type="scientific">Rhodococcus jostii</name>
    <dbReference type="NCBI Taxonomy" id="132919"/>
    <lineage>
        <taxon>Bacteria</taxon>
        <taxon>Bacillati</taxon>
        <taxon>Actinomycetota</taxon>
        <taxon>Actinomycetes</taxon>
        <taxon>Mycobacteriales</taxon>
        <taxon>Nocardiaceae</taxon>
        <taxon>Rhodococcus</taxon>
    </lineage>
</organism>
<evidence type="ECO:0008006" key="3">
    <source>
        <dbReference type="Google" id="ProtNLM"/>
    </source>
</evidence>
<dbReference type="RefSeq" id="WP_317568526.1">
    <property type="nucleotide sequence ID" value="NZ_JAWLKA010000006.1"/>
</dbReference>
<protein>
    <recommendedName>
        <fullName evidence="3">Lantibiotic dehydratase, C terminus</fullName>
    </recommendedName>
</protein>
<evidence type="ECO:0000313" key="2">
    <source>
        <dbReference type="Proteomes" id="UP001185737"/>
    </source>
</evidence>
<sequence>MSNAWSYDEWQRQLETDFITSVSSDSTISFFVDSDELRKLYGAAQVDPAESLTRAVASQLELGSESNLFVRLRRRLARWKLDSSPSAPPVLPLLVLSVLAATELQWDTQVASNAYYPRLAELFARVGVRVELAHLRHSFDDVPLMWEVVDQWVEGNPDVVARLSLRNHPYYRRIGYSLSQAVIRGSDRARLTSFFDAIDLDPTQMPDPDHLLRALQLWTTRERGFTKRFVVTVHSETAGQMIVPTLMQLASAWDGRVLATNGRRWLPIRLSLDLEEWSAGWVIRAQEGLKEDRLELENGARVDISWPEYGPLYELDGDMPSVSKTIANRFKAAGHESLALHSPKSVHVLGYDDRAACWVECGGVEPYEEHVLVVAKSRQREVEQILHAGAERGSRIVNQRPDAPLIPQWVIYRDVVFADSDAFSRAIDGKDRTLTNDLRPDHAPVPRLANGLPLKISLAGRHHYLQGGEPDLVLPMGEKSRTVAVSLDGSSQTFRTSDFPIPLRATEPLPVGRHVLEIEGRRLEFHIHAGMPELGRAGAIRDESELRSWTDELRTPVKATPRSLPRGGHAEMWTIDYTGVASRVVVPEIPAWLAESGLPTPRRFEPKTCERDVWFIRVSGNSVLGVTRIGTRSPDFRELDPKSHHLWTLILRTQTGSADPLMTNYLRAWKKWSSR</sequence>
<accession>A0ABU4CD74</accession>
<keyword evidence="2" id="KW-1185">Reference proteome</keyword>
<comment type="caution">
    <text evidence="1">The sequence shown here is derived from an EMBL/GenBank/DDBJ whole genome shotgun (WGS) entry which is preliminary data.</text>
</comment>
<name>A0ABU4CD74_RHOJO</name>
<evidence type="ECO:0000313" key="1">
    <source>
        <dbReference type="EMBL" id="MDV6281495.1"/>
    </source>
</evidence>
<proteinExistence type="predicted"/>
<gene>
    <name evidence="1" type="ORF">R3Q59_13330</name>
</gene>
<dbReference type="EMBL" id="JAWLKA010000006">
    <property type="protein sequence ID" value="MDV6281495.1"/>
    <property type="molecule type" value="Genomic_DNA"/>
</dbReference>